<reference evidence="2" key="1">
    <citation type="submission" date="2023-07" db="EMBL/GenBank/DDBJ databases">
        <title>Study on multiphase classification of strain Alteromonas salexigens isolated from the Yellow Sea.</title>
        <authorList>
            <person name="Sun L."/>
        </authorList>
    </citation>
    <scope>NUCLEOTIDE SEQUENCE [LARGE SCALE GENOMIC DNA]</scope>
    <source>
        <strain evidence="2">ASW11-19</strain>
    </source>
</reference>
<comment type="caution">
    <text evidence="1">The sequence shown here is derived from an EMBL/GenBank/DDBJ whole genome shotgun (WGS) entry which is preliminary data.</text>
</comment>
<accession>A0ABT2VSH7</accession>
<organism evidence="1 2">
    <name type="scientific">Alteromonas salexigens</name>
    <dbReference type="NCBI Taxonomy" id="2982530"/>
    <lineage>
        <taxon>Bacteria</taxon>
        <taxon>Pseudomonadati</taxon>
        <taxon>Pseudomonadota</taxon>
        <taxon>Gammaproteobacteria</taxon>
        <taxon>Alteromonadales</taxon>
        <taxon>Alteromonadaceae</taxon>
        <taxon>Alteromonas/Salinimonas group</taxon>
        <taxon>Alteromonas</taxon>
    </lineage>
</organism>
<keyword evidence="2" id="KW-1185">Reference proteome</keyword>
<gene>
    <name evidence="1" type="ORF">OCL06_14875</name>
</gene>
<name>A0ABT2VSH7_9ALTE</name>
<dbReference type="EMBL" id="JAOTJC010000013">
    <property type="protein sequence ID" value="MCU7555872.1"/>
    <property type="molecule type" value="Genomic_DNA"/>
</dbReference>
<sequence>MLFDPRNPNELVNVRNVLVPDVFPVVFEGQEYFVHISPYVWLRPWEGKEHTGYSVGLVAGCPNACRAFGSLEKGYLECSLEDIEQAALERIATLGSGFFTSKSAGITSLAEYHSPGYTLVNEADEHKKAYDKGYRYIVHVYQLRSAGMRNHVCDWYFYGKPQREVVLNRLRQNEGSHPDAMHFEVNELRTDLSASA</sequence>
<protein>
    <submittedName>
        <fullName evidence="1">Uncharacterized protein</fullName>
    </submittedName>
</protein>
<dbReference type="RefSeq" id="WP_262995968.1">
    <property type="nucleotide sequence ID" value="NZ_JAOTJC010000013.1"/>
</dbReference>
<proteinExistence type="predicted"/>
<dbReference type="Proteomes" id="UP001209257">
    <property type="component" value="Unassembled WGS sequence"/>
</dbReference>
<evidence type="ECO:0000313" key="1">
    <source>
        <dbReference type="EMBL" id="MCU7555872.1"/>
    </source>
</evidence>
<evidence type="ECO:0000313" key="2">
    <source>
        <dbReference type="Proteomes" id="UP001209257"/>
    </source>
</evidence>